<keyword evidence="7" id="KW-1185">Reference proteome</keyword>
<dbReference type="PROSITE" id="PS00583">
    <property type="entry name" value="PFKB_KINASES_1"/>
    <property type="match status" value="1"/>
</dbReference>
<dbReference type="Proteomes" id="UP001501057">
    <property type="component" value="Unassembled WGS sequence"/>
</dbReference>
<gene>
    <name evidence="6" type="ORF">GCM10009710_25190</name>
</gene>
<feature type="domain" description="Carbohydrate kinase PfkB" evidence="5">
    <location>
        <begin position="3"/>
        <end position="289"/>
    </location>
</feature>
<reference evidence="7" key="1">
    <citation type="journal article" date="2019" name="Int. J. Syst. Evol. Microbiol.">
        <title>The Global Catalogue of Microorganisms (GCM) 10K type strain sequencing project: providing services to taxonomists for standard genome sequencing and annotation.</title>
        <authorList>
            <consortium name="The Broad Institute Genomics Platform"/>
            <consortium name="The Broad Institute Genome Sequencing Center for Infectious Disease"/>
            <person name="Wu L."/>
            <person name="Ma J."/>
        </authorList>
    </citation>
    <scope>NUCLEOTIDE SEQUENCE [LARGE SCALE GENOMIC DNA]</scope>
    <source>
        <strain evidence="7">JCM 13518</strain>
    </source>
</reference>
<dbReference type="InterPro" id="IPR002173">
    <property type="entry name" value="Carboh/pur_kinase_PfkB_CS"/>
</dbReference>
<dbReference type="GO" id="GO:0016301">
    <property type="term" value="F:kinase activity"/>
    <property type="evidence" value="ECO:0007669"/>
    <property type="project" value="UniProtKB-KW"/>
</dbReference>
<comment type="caution">
    <text evidence="6">The sequence shown here is derived from an EMBL/GenBank/DDBJ whole genome shotgun (WGS) entry which is preliminary data.</text>
</comment>
<sequence length="290" mass="30473">MTVLVVGDVVDDISVLPLEPVTPRTDTRAQIRMSPGGSAANTAAWLGFLGADVRFTGRAGADGAVRHSMALADFGVDARIAADPVIPTATIVLTLDAEADRTMYVDRGANATLTTDDVPESVWDGVTWLHLSGYTFFDPATLGVARDLLAEAARRGVPSSVDPGSVAFLREVGPTAFLRWTEGVDLVVPNADEARFLTESTGPFVDHDKLAEHYPHVVVTMGATGATYVGEGRREQVVAPRISVLDTTGAGDAFTAGFLASWLESRDPQQALAGGVGAASRCVELRGARP</sequence>
<comment type="similarity">
    <text evidence="1 4">Belongs to the carbohydrate kinase PfkB family.</text>
</comment>
<evidence type="ECO:0000256" key="1">
    <source>
        <dbReference type="ARBA" id="ARBA00010688"/>
    </source>
</evidence>
<evidence type="ECO:0000313" key="6">
    <source>
        <dbReference type="EMBL" id="GAA1744087.1"/>
    </source>
</evidence>
<protein>
    <submittedName>
        <fullName evidence="6">PfkB family carbohydrate kinase</fullName>
    </submittedName>
</protein>
<evidence type="ECO:0000259" key="5">
    <source>
        <dbReference type="Pfam" id="PF00294"/>
    </source>
</evidence>
<dbReference type="RefSeq" id="WP_344202149.1">
    <property type="nucleotide sequence ID" value="NZ_BAAAME010000004.1"/>
</dbReference>
<dbReference type="Gene3D" id="3.40.1190.20">
    <property type="match status" value="1"/>
</dbReference>
<dbReference type="CDD" id="cd01166">
    <property type="entry name" value="KdgK"/>
    <property type="match status" value="1"/>
</dbReference>
<keyword evidence="2 4" id="KW-0808">Transferase</keyword>
<accession>A0ABP4W0G4</accession>
<evidence type="ECO:0000256" key="3">
    <source>
        <dbReference type="ARBA" id="ARBA00022777"/>
    </source>
</evidence>
<dbReference type="InterPro" id="IPR029056">
    <property type="entry name" value="Ribokinase-like"/>
</dbReference>
<keyword evidence="3 4" id="KW-0418">Kinase</keyword>
<dbReference type="Pfam" id="PF00294">
    <property type="entry name" value="PfkB"/>
    <property type="match status" value="1"/>
</dbReference>
<evidence type="ECO:0000256" key="2">
    <source>
        <dbReference type="ARBA" id="ARBA00022679"/>
    </source>
</evidence>
<dbReference type="InterPro" id="IPR002139">
    <property type="entry name" value="Ribo/fructo_kinase"/>
</dbReference>
<dbReference type="InterPro" id="IPR011611">
    <property type="entry name" value="PfkB_dom"/>
</dbReference>
<dbReference type="PANTHER" id="PTHR43320">
    <property type="entry name" value="SUGAR KINASE"/>
    <property type="match status" value="1"/>
</dbReference>
<name>A0ABP4W0G4_9ACTN</name>
<evidence type="ECO:0000256" key="4">
    <source>
        <dbReference type="RuleBase" id="RU003704"/>
    </source>
</evidence>
<dbReference type="InterPro" id="IPR052700">
    <property type="entry name" value="Carb_kinase_PfkB-like"/>
</dbReference>
<proteinExistence type="inferred from homology"/>
<dbReference type="SUPFAM" id="SSF53613">
    <property type="entry name" value="Ribokinase-like"/>
    <property type="match status" value="1"/>
</dbReference>
<dbReference type="PANTHER" id="PTHR43320:SF3">
    <property type="entry name" value="CARBOHYDRATE KINASE PFKB DOMAIN-CONTAINING PROTEIN"/>
    <property type="match status" value="1"/>
</dbReference>
<dbReference type="EMBL" id="BAAAME010000004">
    <property type="protein sequence ID" value="GAA1744087.1"/>
    <property type="molecule type" value="Genomic_DNA"/>
</dbReference>
<evidence type="ECO:0000313" key="7">
    <source>
        <dbReference type="Proteomes" id="UP001501057"/>
    </source>
</evidence>
<dbReference type="PRINTS" id="PR00990">
    <property type="entry name" value="RIBOKINASE"/>
</dbReference>
<dbReference type="PROSITE" id="PS00584">
    <property type="entry name" value="PFKB_KINASES_2"/>
    <property type="match status" value="1"/>
</dbReference>
<organism evidence="6 7">
    <name type="scientific">Aeromicrobium alkaliterrae</name>
    <dbReference type="NCBI Taxonomy" id="302168"/>
    <lineage>
        <taxon>Bacteria</taxon>
        <taxon>Bacillati</taxon>
        <taxon>Actinomycetota</taxon>
        <taxon>Actinomycetes</taxon>
        <taxon>Propionibacteriales</taxon>
        <taxon>Nocardioidaceae</taxon>
        <taxon>Aeromicrobium</taxon>
    </lineage>
</organism>